<evidence type="ECO:0000256" key="1">
    <source>
        <dbReference type="SAM" id="MobiDB-lite"/>
    </source>
</evidence>
<proteinExistence type="predicted"/>
<evidence type="ECO:0000256" key="2">
    <source>
        <dbReference type="SAM" id="Phobius"/>
    </source>
</evidence>
<organism evidence="4">
    <name type="scientific">Lutzomyia longipalpis</name>
    <name type="common">Sand fly</name>
    <dbReference type="NCBI Taxonomy" id="7200"/>
    <lineage>
        <taxon>Eukaryota</taxon>
        <taxon>Metazoa</taxon>
        <taxon>Ecdysozoa</taxon>
        <taxon>Arthropoda</taxon>
        <taxon>Hexapoda</taxon>
        <taxon>Insecta</taxon>
        <taxon>Pterygota</taxon>
        <taxon>Neoptera</taxon>
        <taxon>Endopterygota</taxon>
        <taxon>Diptera</taxon>
        <taxon>Nematocera</taxon>
        <taxon>Psychodoidea</taxon>
        <taxon>Psychodidae</taxon>
        <taxon>Lutzomyia</taxon>
        <taxon>Lutzomyia</taxon>
    </lineage>
</organism>
<feature type="region of interest" description="Disordered" evidence="1">
    <location>
        <begin position="153"/>
        <end position="196"/>
    </location>
</feature>
<feature type="compositionally biased region" description="Basic and acidic residues" evidence="1">
    <location>
        <begin position="187"/>
        <end position="196"/>
    </location>
</feature>
<sequence>MPRNCDKLIFGDHSRELVFALFFSKSMKIFLLRTEDTTSQEKKSSVDDGAEERKISAGDKRKGQIMPSKKRPTANRQQGAFPPKHTSVAELKEPQEHSVVSNGDITGDGHLLTPKQRQQLDKSIYLASLTKNELQSECRKRGLKITGNKMELQSTVTSSTSGNSRVQNQQKKTPNGTAMDSFVRKQSARDREKERNERKKIVIWRHPILTSKYCALECMTLMQTYGRKVSDHKKLMAVLVAAVAVVIALYHVPGKHQAYIDMIRLHMWFVTYWVGLGVLSSVGLGTGLHTFLLYLGPHIASVTMAAYECNSLNFPKPPYPDEIICPEKVDPTFIPSLWNIMGKVRVEAFLWGAGTALGELPPYFMAKAARLSGYDPDDAEDLQEFEELKKKREQGVDLNYLDRAKIFMERIVERVGFPGILACASIPNPLFDLAGITCGHFLVPFWTFFGATLIGKAVIKMHIQKIFVIIAFNETLIAKALDVLKHLPIMGKRLQEPFKAFLQNQKARLHRGSAKKASESGNFLARLFEKFVVAMIVYFVVSIVNSLAQSYHKRIHKKGGKVHRKVARD</sequence>
<keyword evidence="2" id="KW-0472">Membrane</keyword>
<dbReference type="AlphaFoldDB" id="A0A7G3B2C2"/>
<reference evidence="4" key="1">
    <citation type="journal article" date="2020" name="BMC">
        <title>Leishmania infection induces a limited differential gene expression in the sand fly midgut.</title>
        <authorList>
            <person name="Coutinho-Abreu I.V."/>
            <person name="Serafim T.D."/>
            <person name="Meneses C."/>
            <person name="Kamhawi S."/>
            <person name="Oliveira F."/>
            <person name="Valenzuela J.G."/>
        </authorList>
    </citation>
    <scope>NUCLEOTIDE SEQUENCE</scope>
    <source>
        <strain evidence="4">Jacobina</strain>
        <tissue evidence="4">Midgut</tissue>
    </source>
</reference>
<name>A0A7G3B2C2_LUTLO</name>
<feature type="region of interest" description="Disordered" evidence="1">
    <location>
        <begin position="36"/>
        <end position="82"/>
    </location>
</feature>
<accession>A0A7G3B2C2</accession>
<dbReference type="Pfam" id="PF02037">
    <property type="entry name" value="SAP"/>
    <property type="match status" value="1"/>
</dbReference>
<feature type="compositionally biased region" description="Polar residues" evidence="1">
    <location>
        <begin position="153"/>
        <end position="178"/>
    </location>
</feature>
<dbReference type="EMBL" id="GITU01009420">
    <property type="protein sequence ID" value="MBC1178123.1"/>
    <property type="molecule type" value="Transcribed_RNA"/>
</dbReference>
<dbReference type="PROSITE" id="PS50800">
    <property type="entry name" value="SAP"/>
    <property type="match status" value="1"/>
</dbReference>
<dbReference type="InterPro" id="IPR003034">
    <property type="entry name" value="SAP_dom"/>
</dbReference>
<dbReference type="VEuPathDB" id="VectorBase:LLONM1_001371"/>
<feature type="transmembrane region" description="Helical" evidence="2">
    <location>
        <begin position="272"/>
        <end position="295"/>
    </location>
</feature>
<evidence type="ECO:0000259" key="3">
    <source>
        <dbReference type="PROSITE" id="PS50800"/>
    </source>
</evidence>
<protein>
    <submittedName>
        <fullName evidence="4">Putative transport and golgi organization 5 isoform a</fullName>
    </submittedName>
</protein>
<feature type="transmembrane region" description="Helical" evidence="2">
    <location>
        <begin position="531"/>
        <end position="548"/>
    </location>
</feature>
<feature type="transmembrane region" description="Helical" evidence="2">
    <location>
        <begin position="235"/>
        <end position="252"/>
    </location>
</feature>
<dbReference type="SMART" id="SM00513">
    <property type="entry name" value="SAP"/>
    <property type="match status" value="1"/>
</dbReference>
<dbReference type="Gene3D" id="1.10.720.30">
    <property type="entry name" value="SAP domain"/>
    <property type="match status" value="1"/>
</dbReference>
<feature type="domain" description="SAP" evidence="3">
    <location>
        <begin position="126"/>
        <end position="160"/>
    </location>
</feature>
<dbReference type="InterPro" id="IPR036361">
    <property type="entry name" value="SAP_dom_sf"/>
</dbReference>
<keyword evidence="2" id="KW-1133">Transmembrane helix</keyword>
<keyword evidence="2" id="KW-0812">Transmembrane</keyword>
<feature type="compositionally biased region" description="Basic and acidic residues" evidence="1">
    <location>
        <begin position="36"/>
        <end position="62"/>
    </location>
</feature>
<evidence type="ECO:0000313" key="4">
    <source>
        <dbReference type="EMBL" id="MBC1178123.1"/>
    </source>
</evidence>